<accession>W6Y2U6</accession>
<feature type="non-terminal residue" evidence="1">
    <location>
        <position position="1"/>
    </location>
</feature>
<dbReference type="Proteomes" id="UP000053841">
    <property type="component" value="Unassembled WGS sequence"/>
</dbReference>
<sequence>YRGQSVHTPSIVMLSPTPLAFGSPATSICRTGLLYPIVSATSHPCDLVCLVSRRITRLLVAWVLDFYISLLFTLEPG</sequence>
<evidence type="ECO:0000313" key="2">
    <source>
        <dbReference type="Proteomes" id="UP000053841"/>
    </source>
</evidence>
<reference evidence="1 2" key="1">
    <citation type="journal article" date="2013" name="PLoS Genet.">
        <title>Comparative genome structure, secondary metabolite, and effector coding capacity across Cochliobolus pathogens.</title>
        <authorList>
            <person name="Condon B.J."/>
            <person name="Leng Y."/>
            <person name="Wu D."/>
            <person name="Bushley K.E."/>
            <person name="Ohm R.A."/>
            <person name="Otillar R."/>
            <person name="Martin J."/>
            <person name="Schackwitz W."/>
            <person name="Grimwood J."/>
            <person name="MohdZainudin N."/>
            <person name="Xue C."/>
            <person name="Wang R."/>
            <person name="Manning V.A."/>
            <person name="Dhillon B."/>
            <person name="Tu Z.J."/>
            <person name="Steffenson B.J."/>
            <person name="Salamov A."/>
            <person name="Sun H."/>
            <person name="Lowry S."/>
            <person name="LaButti K."/>
            <person name="Han J."/>
            <person name="Copeland A."/>
            <person name="Lindquist E."/>
            <person name="Barry K."/>
            <person name="Schmutz J."/>
            <person name="Baker S.E."/>
            <person name="Ciuffetti L.M."/>
            <person name="Grigoriev I.V."/>
            <person name="Zhong S."/>
            <person name="Turgeon B.G."/>
        </authorList>
    </citation>
    <scope>NUCLEOTIDE SEQUENCE [LARGE SCALE GENOMIC DNA]</scope>
    <source>
        <strain evidence="1 2">26-R-13</strain>
    </source>
</reference>
<dbReference type="EMBL" id="KI964638">
    <property type="protein sequence ID" value="EUC32238.1"/>
    <property type="molecule type" value="Genomic_DNA"/>
</dbReference>
<dbReference type="HOGENOM" id="CLU_2573720_0_0_1"/>
<organism evidence="1 2">
    <name type="scientific">Cochliobolus carbonum (strain 26-R-13)</name>
    <name type="common">Maize leaf spot fungus</name>
    <name type="synonym">Bipolaris zeicola</name>
    <dbReference type="NCBI Taxonomy" id="930089"/>
    <lineage>
        <taxon>Eukaryota</taxon>
        <taxon>Fungi</taxon>
        <taxon>Dikarya</taxon>
        <taxon>Ascomycota</taxon>
        <taxon>Pezizomycotina</taxon>
        <taxon>Dothideomycetes</taxon>
        <taxon>Pleosporomycetidae</taxon>
        <taxon>Pleosporales</taxon>
        <taxon>Pleosporineae</taxon>
        <taxon>Pleosporaceae</taxon>
        <taxon>Bipolaris</taxon>
    </lineage>
</organism>
<keyword evidence="2" id="KW-1185">Reference proteome</keyword>
<proteinExistence type="predicted"/>
<dbReference type="OrthoDB" id="3686290at2759"/>
<dbReference type="RefSeq" id="XP_007713438.1">
    <property type="nucleotide sequence ID" value="XM_007715248.1"/>
</dbReference>
<name>W6Y2U6_COCC2</name>
<protein>
    <submittedName>
        <fullName evidence="1">Uncharacterized protein</fullName>
    </submittedName>
</protein>
<gene>
    <name evidence="1" type="ORF">COCCADRAFT_99152</name>
</gene>
<dbReference type="KEGG" id="bze:COCCADRAFT_99152"/>
<dbReference type="GeneID" id="19154748"/>
<dbReference type="AlphaFoldDB" id="W6Y2U6"/>
<evidence type="ECO:0000313" key="1">
    <source>
        <dbReference type="EMBL" id="EUC32238.1"/>
    </source>
</evidence>